<dbReference type="InterPro" id="IPR013602">
    <property type="entry name" value="Dynein_heavy_linker"/>
</dbReference>
<dbReference type="GO" id="GO:0051959">
    <property type="term" value="F:dynein light intermediate chain binding"/>
    <property type="evidence" value="ECO:0007669"/>
    <property type="project" value="InterPro"/>
</dbReference>
<dbReference type="GO" id="GO:0007018">
    <property type="term" value="P:microtubule-based movement"/>
    <property type="evidence" value="ECO:0007669"/>
    <property type="project" value="InterPro"/>
</dbReference>
<evidence type="ECO:0000259" key="2">
    <source>
        <dbReference type="Pfam" id="PF12774"/>
    </source>
</evidence>
<feature type="domain" description="Dynein heavy chain linker" evidence="1">
    <location>
        <begin position="1"/>
        <end position="203"/>
    </location>
</feature>
<dbReference type="Ensembl" id="ENSCMIT00000010263.1">
    <property type="protein sequence ID" value="ENSCMIP00000009995.1"/>
    <property type="gene ID" value="ENSCMIG00000005273.1"/>
</dbReference>
<dbReference type="GO" id="GO:0045505">
    <property type="term" value="F:dynein intermediate chain binding"/>
    <property type="evidence" value="ECO:0007669"/>
    <property type="project" value="InterPro"/>
</dbReference>
<accession>A0A4W3H3S8</accession>
<evidence type="ECO:0000259" key="1">
    <source>
        <dbReference type="Pfam" id="PF08393"/>
    </source>
</evidence>
<dbReference type="InterPro" id="IPR042222">
    <property type="entry name" value="Dynein_2_N"/>
</dbReference>
<proteinExistence type="predicted"/>
<dbReference type="GeneTree" id="ENSGT00940000165101"/>
<name>A0A4W3H3S8_CALMI</name>
<dbReference type="OMA" id="CEMEAGF"/>
<feature type="domain" description="Dynein heavy chain hydrolytic ATP-binding dynein motor region" evidence="2">
    <location>
        <begin position="391"/>
        <end position="455"/>
    </location>
</feature>
<dbReference type="Gene3D" id="3.20.180.20">
    <property type="entry name" value="Dynein heavy chain, N-terminal domain 2"/>
    <property type="match status" value="1"/>
</dbReference>
<keyword evidence="4" id="KW-1185">Reference proteome</keyword>
<dbReference type="InterPro" id="IPR027417">
    <property type="entry name" value="P-loop_NTPase"/>
</dbReference>
<dbReference type="InterPro" id="IPR042228">
    <property type="entry name" value="Dynein_linker_3"/>
</dbReference>
<organism evidence="3 4">
    <name type="scientific">Callorhinchus milii</name>
    <name type="common">Ghost shark</name>
    <dbReference type="NCBI Taxonomy" id="7868"/>
    <lineage>
        <taxon>Eukaryota</taxon>
        <taxon>Metazoa</taxon>
        <taxon>Chordata</taxon>
        <taxon>Craniata</taxon>
        <taxon>Vertebrata</taxon>
        <taxon>Chondrichthyes</taxon>
        <taxon>Holocephali</taxon>
        <taxon>Chimaeriformes</taxon>
        <taxon>Callorhinchidae</taxon>
        <taxon>Callorhinchus</taxon>
    </lineage>
</organism>
<dbReference type="Gene3D" id="1.20.58.1120">
    <property type="match status" value="1"/>
</dbReference>
<evidence type="ECO:0000313" key="3">
    <source>
        <dbReference type="Ensembl" id="ENSCMIP00000009995.1"/>
    </source>
</evidence>
<dbReference type="PANTHER" id="PTHR45703">
    <property type="entry name" value="DYNEIN HEAVY CHAIN"/>
    <property type="match status" value="1"/>
</dbReference>
<dbReference type="Gene3D" id="1.20.140.100">
    <property type="entry name" value="Dynein heavy chain, N-terminal domain 2"/>
    <property type="match status" value="1"/>
</dbReference>
<evidence type="ECO:0000313" key="4">
    <source>
        <dbReference type="Proteomes" id="UP000314986"/>
    </source>
</evidence>
<reference evidence="4" key="3">
    <citation type="journal article" date="2014" name="Nature">
        <title>Elephant shark genome provides unique insights into gnathostome evolution.</title>
        <authorList>
            <consortium name="International Elephant Shark Genome Sequencing Consortium"/>
            <person name="Venkatesh B."/>
            <person name="Lee A.P."/>
            <person name="Ravi V."/>
            <person name="Maurya A.K."/>
            <person name="Lian M.M."/>
            <person name="Swann J.B."/>
            <person name="Ohta Y."/>
            <person name="Flajnik M.F."/>
            <person name="Sutoh Y."/>
            <person name="Kasahara M."/>
            <person name="Hoon S."/>
            <person name="Gangu V."/>
            <person name="Roy S.W."/>
            <person name="Irimia M."/>
            <person name="Korzh V."/>
            <person name="Kondrychyn I."/>
            <person name="Lim Z.W."/>
            <person name="Tay B.H."/>
            <person name="Tohari S."/>
            <person name="Kong K.W."/>
            <person name="Ho S."/>
            <person name="Lorente-Galdos B."/>
            <person name="Quilez J."/>
            <person name="Marques-Bonet T."/>
            <person name="Raney B.J."/>
            <person name="Ingham P.W."/>
            <person name="Tay A."/>
            <person name="Hillier L.W."/>
            <person name="Minx P."/>
            <person name="Boehm T."/>
            <person name="Wilson R.K."/>
            <person name="Brenner S."/>
            <person name="Warren W.C."/>
        </authorList>
    </citation>
    <scope>NUCLEOTIDE SEQUENCE [LARGE SCALE GENOMIC DNA]</scope>
</reference>
<dbReference type="Pfam" id="PF12774">
    <property type="entry name" value="AAA_6"/>
    <property type="match status" value="1"/>
</dbReference>
<sequence>MELWVLFQSKWVLLYKVFYEMEMYMQKPELLAMFQEVDHLYRNVMQVVSANPMVLSIVQGMEQRGSQSEAFRTSFSQGITTMEHIILQLDYMLKAARSQFPRLYFLSQDEVLGLLTVAPGPSHLVPYVRKCFRNVLDLVLELEEVPEEGGSEDQLMSTVAVCGQEGELLKLSTTLRPHSSAVSWLHSLERHIQVSLLQSLQHCLAERVSLALAGQPQPPGSDVSETYELSQMTKQLSGFCHSFPLQCCLVAENVLWCCEMEAGFRGGQGPKAQEQVCSTRIKRLVRNIRQFFKDCNTKGRDAYLLLYMQSLLTLLIHHRDVSTELAEAHLTSATSFEWQKVLKYRLALPLEVAQSHLSQEVLASPAFARLVEGWAQHGECQMEVLGIRLSYGYEYVGPSSCQIHTPMTDRMALALMLALHSSQCSALIGPSGVGKIRTLRDLGQRLGRQIATLRCY</sequence>
<dbReference type="InParanoid" id="A0A4W3H3S8"/>
<dbReference type="InterPro" id="IPR026983">
    <property type="entry name" value="DHC"/>
</dbReference>
<reference evidence="3" key="4">
    <citation type="submission" date="2025-08" db="UniProtKB">
        <authorList>
            <consortium name="Ensembl"/>
        </authorList>
    </citation>
    <scope>IDENTIFICATION</scope>
</reference>
<protein>
    <submittedName>
        <fullName evidence="3">Uncharacterized protein</fullName>
    </submittedName>
</protein>
<reference evidence="3" key="5">
    <citation type="submission" date="2025-09" db="UniProtKB">
        <authorList>
            <consortium name="Ensembl"/>
        </authorList>
    </citation>
    <scope>IDENTIFICATION</scope>
</reference>
<dbReference type="GO" id="GO:0030286">
    <property type="term" value="C:dynein complex"/>
    <property type="evidence" value="ECO:0007669"/>
    <property type="project" value="InterPro"/>
</dbReference>
<reference evidence="4" key="2">
    <citation type="journal article" date="2007" name="PLoS Biol.">
        <title>Survey sequencing and comparative analysis of the elephant shark (Callorhinchus milii) genome.</title>
        <authorList>
            <person name="Venkatesh B."/>
            <person name="Kirkness E.F."/>
            <person name="Loh Y.H."/>
            <person name="Halpern A.L."/>
            <person name="Lee A.P."/>
            <person name="Johnson J."/>
            <person name="Dandona N."/>
            <person name="Viswanathan L.D."/>
            <person name="Tay A."/>
            <person name="Venter J.C."/>
            <person name="Strausberg R.L."/>
            <person name="Brenner S."/>
        </authorList>
    </citation>
    <scope>NUCLEOTIDE SEQUENCE [LARGE SCALE GENOMIC DNA]</scope>
</reference>
<dbReference type="AlphaFoldDB" id="A0A4W3H3S8"/>
<dbReference type="STRING" id="7868.ENSCMIP00000009995"/>
<dbReference type="Proteomes" id="UP000314986">
    <property type="component" value="Unassembled WGS sequence"/>
</dbReference>
<dbReference type="InterPro" id="IPR035699">
    <property type="entry name" value="AAA_6"/>
</dbReference>
<dbReference type="Gene3D" id="3.40.50.300">
    <property type="entry name" value="P-loop containing nucleotide triphosphate hydrolases"/>
    <property type="match status" value="1"/>
</dbReference>
<dbReference type="PANTHER" id="PTHR45703:SF36">
    <property type="entry name" value="DYNEIN HEAVY CHAIN, CYTOPLASMIC"/>
    <property type="match status" value="1"/>
</dbReference>
<dbReference type="GO" id="GO:0005524">
    <property type="term" value="F:ATP binding"/>
    <property type="evidence" value="ECO:0007669"/>
    <property type="project" value="InterPro"/>
</dbReference>
<reference evidence="4" key="1">
    <citation type="journal article" date="2006" name="Science">
        <title>Ancient noncoding elements conserved in the human genome.</title>
        <authorList>
            <person name="Venkatesh B."/>
            <person name="Kirkness E.F."/>
            <person name="Loh Y.H."/>
            <person name="Halpern A.L."/>
            <person name="Lee A.P."/>
            <person name="Johnson J."/>
            <person name="Dandona N."/>
            <person name="Viswanathan L.D."/>
            <person name="Tay A."/>
            <person name="Venter J.C."/>
            <person name="Strausberg R.L."/>
            <person name="Brenner S."/>
        </authorList>
    </citation>
    <scope>NUCLEOTIDE SEQUENCE [LARGE SCALE GENOMIC DNA]</scope>
</reference>
<dbReference type="Pfam" id="PF08393">
    <property type="entry name" value="DHC_N2"/>
    <property type="match status" value="1"/>
</dbReference>